<sequence>MMDMEFESDDHDTLPVGESAPLLTTHTTHPPSDDQSSDAHRRVVTGAASLYPRAILFIFALSFVADLGGALVDAPELRMLEMAICRDYYLAHDPSVIGPPPLSYIDERLCKLKDIQVELAYIVATKSLLMTVPGLILGILYGRLADKIGRKPVAFLGMLGQVLAYFWVVLVCYFHHAFPTRLVLLSPIFLVLGGGSRVLSAIMSTIIADVAPDNMRTTIYYVIGAGLLVTDVVAAAVGSWLLSKDLWLPFKFSAPIICLSFPLILAMPETLVVRSKLSAIDNQAPGPEVTNLSTLSQRLVSSFRRWFQDLNQAIRCLNPLVVPREVTVCLSIIFLSAFSRAANGLFTQYTSKLLDWSIATAGYILSVKSLVTLLTLVGLACTTQVLERKLGTRPLYLDTWVIRSSLMVLTAGSILVAASKEPVLLISGSLLGSTGNGIAQALQGLLAAFADRSSTGQLFAGAALIELLALFSGSLAFAGLFDVGLGTGSIWGMGLPFYISGLFTLMAGALSFLLPTA</sequence>
<protein>
    <submittedName>
        <fullName evidence="1">Uncharacterized protein</fullName>
    </submittedName>
</protein>
<name>A0ACC2JIF6_9PEZI</name>
<gene>
    <name evidence="1" type="ORF">O1611_g6369</name>
</gene>
<organism evidence="1 2">
    <name type="scientific">Lasiodiplodia mahajangana</name>
    <dbReference type="NCBI Taxonomy" id="1108764"/>
    <lineage>
        <taxon>Eukaryota</taxon>
        <taxon>Fungi</taxon>
        <taxon>Dikarya</taxon>
        <taxon>Ascomycota</taxon>
        <taxon>Pezizomycotina</taxon>
        <taxon>Dothideomycetes</taxon>
        <taxon>Dothideomycetes incertae sedis</taxon>
        <taxon>Botryosphaeriales</taxon>
        <taxon>Botryosphaeriaceae</taxon>
        <taxon>Lasiodiplodia</taxon>
    </lineage>
</organism>
<reference evidence="1" key="1">
    <citation type="submission" date="2022-12" db="EMBL/GenBank/DDBJ databases">
        <title>Genome Sequence of Lasiodiplodia mahajangana.</title>
        <authorList>
            <person name="Buettner E."/>
        </authorList>
    </citation>
    <scope>NUCLEOTIDE SEQUENCE</scope>
    <source>
        <strain evidence="1">VT137</strain>
    </source>
</reference>
<comment type="caution">
    <text evidence="1">The sequence shown here is derived from an EMBL/GenBank/DDBJ whole genome shotgun (WGS) entry which is preliminary data.</text>
</comment>
<dbReference type="EMBL" id="JAPUUL010001491">
    <property type="protein sequence ID" value="KAJ8127267.1"/>
    <property type="molecule type" value="Genomic_DNA"/>
</dbReference>
<proteinExistence type="predicted"/>
<evidence type="ECO:0000313" key="2">
    <source>
        <dbReference type="Proteomes" id="UP001153332"/>
    </source>
</evidence>
<keyword evidence="2" id="KW-1185">Reference proteome</keyword>
<dbReference type="Proteomes" id="UP001153332">
    <property type="component" value="Unassembled WGS sequence"/>
</dbReference>
<accession>A0ACC2JIF6</accession>
<evidence type="ECO:0000313" key="1">
    <source>
        <dbReference type="EMBL" id="KAJ8127267.1"/>
    </source>
</evidence>